<feature type="transmembrane region" description="Helical" evidence="1">
    <location>
        <begin position="112"/>
        <end position="131"/>
    </location>
</feature>
<feature type="transmembrane region" description="Helical" evidence="1">
    <location>
        <begin position="68"/>
        <end position="91"/>
    </location>
</feature>
<evidence type="ECO:0008006" key="4">
    <source>
        <dbReference type="Google" id="ProtNLM"/>
    </source>
</evidence>
<dbReference type="EMBL" id="MFNF01000001">
    <property type="protein sequence ID" value="OGH04865.1"/>
    <property type="molecule type" value="Genomic_DNA"/>
</dbReference>
<organism evidence="2 3">
    <name type="scientific">Candidatus Lambdaproteobacteria bacterium RIFOXYD2_FULL_56_26</name>
    <dbReference type="NCBI Taxonomy" id="1817773"/>
    <lineage>
        <taxon>Bacteria</taxon>
        <taxon>Pseudomonadati</taxon>
        <taxon>Pseudomonadota</taxon>
        <taxon>Candidatus Lambdaproteobacteria</taxon>
    </lineage>
</organism>
<comment type="caution">
    <text evidence="2">The sequence shown here is derived from an EMBL/GenBank/DDBJ whole genome shotgun (WGS) entry which is preliminary data.</text>
</comment>
<dbReference type="Proteomes" id="UP000177583">
    <property type="component" value="Unassembled WGS sequence"/>
</dbReference>
<gene>
    <name evidence="2" type="ORF">A2557_07745</name>
</gene>
<reference evidence="2 3" key="1">
    <citation type="journal article" date="2016" name="Nat. Commun.">
        <title>Thousands of microbial genomes shed light on interconnected biogeochemical processes in an aquifer system.</title>
        <authorList>
            <person name="Anantharaman K."/>
            <person name="Brown C.T."/>
            <person name="Hug L.A."/>
            <person name="Sharon I."/>
            <person name="Castelle C.J."/>
            <person name="Probst A.J."/>
            <person name="Thomas B.C."/>
            <person name="Singh A."/>
            <person name="Wilkins M.J."/>
            <person name="Karaoz U."/>
            <person name="Brodie E.L."/>
            <person name="Williams K.H."/>
            <person name="Hubbard S.S."/>
            <person name="Banfield J.F."/>
        </authorList>
    </citation>
    <scope>NUCLEOTIDE SEQUENCE [LARGE SCALE GENOMIC DNA]</scope>
</reference>
<feature type="transmembrane region" description="Helical" evidence="1">
    <location>
        <begin position="423"/>
        <end position="440"/>
    </location>
</feature>
<proteinExistence type="predicted"/>
<keyword evidence="1" id="KW-0472">Membrane</keyword>
<evidence type="ECO:0000313" key="2">
    <source>
        <dbReference type="EMBL" id="OGH04865.1"/>
    </source>
</evidence>
<feature type="transmembrane region" description="Helical" evidence="1">
    <location>
        <begin position="42"/>
        <end position="62"/>
    </location>
</feature>
<feature type="transmembrane region" description="Helical" evidence="1">
    <location>
        <begin position="220"/>
        <end position="237"/>
    </location>
</feature>
<feature type="transmembrane region" description="Helical" evidence="1">
    <location>
        <begin position="452"/>
        <end position="474"/>
    </location>
</feature>
<evidence type="ECO:0000256" key="1">
    <source>
        <dbReference type="SAM" id="Phobius"/>
    </source>
</evidence>
<keyword evidence="1" id="KW-0812">Transmembrane</keyword>
<protein>
    <recommendedName>
        <fullName evidence="4">Glycosyltransferase RgtA/B/C/D-like domain-containing protein</fullName>
    </recommendedName>
</protein>
<feature type="transmembrane region" description="Helical" evidence="1">
    <location>
        <begin position="392"/>
        <end position="417"/>
    </location>
</feature>
<feature type="transmembrane region" description="Helical" evidence="1">
    <location>
        <begin position="480"/>
        <end position="502"/>
    </location>
</feature>
<name>A0A1F6H3B2_9PROT</name>
<feature type="transmembrane region" description="Helical" evidence="1">
    <location>
        <begin position="193"/>
        <end position="213"/>
    </location>
</feature>
<sequence>MFGYAIELVYFFCIAGFFHLVPLAFLDQFKAVRLRFGTQQPAFFLGLSSCLVLVPSILYRVMISPLGLPFWGFTLIYVVMFLFVLWGLRDVQERAVWQQRRQRWLEVLRPHLLPFLVATGLLVLVFVFFTLRPQGAYYQDEYQRMAIAQGIKQHFPPVDLFVYTDEFYKYYNFNELWAATLSQASQLKLRSVYLHWNLLFNWLSILLGFWVLVGTSKPNRPWLTLLLFGIFFGLQGIPGDQKISHLTFRQNTFALAHMLFGAKLLLDFLDRPQKWGNLAVAAWCLSALVGIKLLALTPFLLAVPLFVLDPNQFKKIQVKTLVAIGTLGSGLAVFWYLWLVRGESSSAQPFLQFDPNHYWAFVYASRISEQYGITVFAYLLDWTNRLFGSPGYFVWVPLVYELTGFLIAGFALCWSPFKQLRGFLYLILGGWASMVVFGLFKFPTGGSEGSIVYFIFFGSWLLEAAALAAFAQVLSQHKRSLPWGVGLLGGLILFLLYFGGYADGKHFRGPKSHYEHSATEMEAIREVRHQTSSNGYVLSNYYKIRQLWSFVGLTGRHSLVSNFQTGAINQDEATYLPLLEKVETFYSGSLAPTQSCEFLAEYNVEAVYWQTRIHPLPNNLADYSCLKLFSTRPDVTLFLVNRQ</sequence>
<evidence type="ECO:0000313" key="3">
    <source>
        <dbReference type="Proteomes" id="UP000177583"/>
    </source>
</evidence>
<feature type="transmembrane region" description="Helical" evidence="1">
    <location>
        <begin position="6"/>
        <end position="26"/>
    </location>
</feature>
<dbReference type="AlphaFoldDB" id="A0A1F6H3B2"/>
<accession>A0A1F6H3B2</accession>
<feature type="transmembrane region" description="Helical" evidence="1">
    <location>
        <begin position="320"/>
        <end position="338"/>
    </location>
</feature>
<keyword evidence="1" id="KW-1133">Transmembrane helix</keyword>
<feature type="transmembrane region" description="Helical" evidence="1">
    <location>
        <begin position="280"/>
        <end position="308"/>
    </location>
</feature>